<keyword evidence="3" id="KW-1185">Reference proteome</keyword>
<feature type="transmembrane region" description="Helical" evidence="1">
    <location>
        <begin position="347"/>
        <end position="366"/>
    </location>
</feature>
<evidence type="ECO:0000313" key="2">
    <source>
        <dbReference type="EMBL" id="ANS80395.1"/>
    </source>
</evidence>
<evidence type="ECO:0000256" key="1">
    <source>
        <dbReference type="SAM" id="Phobius"/>
    </source>
</evidence>
<feature type="transmembrane region" description="Helical" evidence="1">
    <location>
        <begin position="386"/>
        <end position="404"/>
    </location>
</feature>
<organism evidence="2 3">
    <name type="scientific">Serinicoccus hydrothermalis</name>
    <dbReference type="NCBI Taxonomy" id="1758689"/>
    <lineage>
        <taxon>Bacteria</taxon>
        <taxon>Bacillati</taxon>
        <taxon>Actinomycetota</taxon>
        <taxon>Actinomycetes</taxon>
        <taxon>Micrococcales</taxon>
        <taxon>Ornithinimicrobiaceae</taxon>
        <taxon>Serinicoccus</taxon>
    </lineage>
</organism>
<reference evidence="2 3" key="1">
    <citation type="submission" date="2016-03" db="EMBL/GenBank/DDBJ databases">
        <title>Shallow-sea hydrothermal system.</title>
        <authorList>
            <person name="Tang K."/>
        </authorList>
    </citation>
    <scope>NUCLEOTIDE SEQUENCE [LARGE SCALE GENOMIC DNA]</scope>
    <source>
        <strain evidence="2 3">JLT9</strain>
    </source>
</reference>
<dbReference type="OrthoDB" id="151635at2"/>
<proteinExistence type="predicted"/>
<feature type="transmembrane region" description="Helical" evidence="1">
    <location>
        <begin position="168"/>
        <end position="187"/>
    </location>
</feature>
<protein>
    <submittedName>
        <fullName evidence="2">Integral membrane protein</fullName>
    </submittedName>
</protein>
<accession>A0A1B1NG26</accession>
<name>A0A1B1NG26_9MICO</name>
<dbReference type="Proteomes" id="UP000092482">
    <property type="component" value="Chromosome"/>
</dbReference>
<feature type="transmembrane region" description="Helical" evidence="1">
    <location>
        <begin position="207"/>
        <end position="224"/>
    </location>
</feature>
<dbReference type="EMBL" id="CP014989">
    <property type="protein sequence ID" value="ANS80395.1"/>
    <property type="molecule type" value="Genomic_DNA"/>
</dbReference>
<dbReference type="KEGG" id="serj:SGUI_2999"/>
<feature type="transmembrane region" description="Helical" evidence="1">
    <location>
        <begin position="20"/>
        <end position="40"/>
    </location>
</feature>
<keyword evidence="1" id="KW-0472">Membrane</keyword>
<evidence type="ECO:0000313" key="3">
    <source>
        <dbReference type="Proteomes" id="UP000092482"/>
    </source>
</evidence>
<dbReference type="PATRIC" id="fig|1758689.4.peg.3128"/>
<dbReference type="RefSeq" id="WP_066641696.1">
    <property type="nucleotide sequence ID" value="NZ_CP014989.1"/>
</dbReference>
<keyword evidence="1" id="KW-1133">Transmembrane helix</keyword>
<feature type="transmembrane region" description="Helical" evidence="1">
    <location>
        <begin position="118"/>
        <end position="138"/>
    </location>
</feature>
<feature type="transmembrane region" description="Helical" evidence="1">
    <location>
        <begin position="144"/>
        <end position="161"/>
    </location>
</feature>
<dbReference type="STRING" id="1758689.SGUI_2999"/>
<keyword evidence="1" id="KW-0812">Transmembrane</keyword>
<sequence length="414" mass="44833">MTTALAGRGRSGARTLDLRFVGAVLLLWTLLRAVSGLILWQLATHHQDPSVYDDPGVARYFQFATLWDGQWYERIATHGYPDEVPVGADGQVQQNPWAFYPIFPLLARGVMAMTGWPFAVAGPVLATVLGYAAALVVAGLLRERVGAAGALAGVALLGAYPSSPTFQVAYTESLALLVLAAALWLLVRERWWAAGAVALLTGLARPVALPLGLVALVVVVARWRERGSRPVSAGEYAGMASALVGCGLAGLVWPAIAWASTDRADAYTSTMSAWRGGETVLPFLPSIERAQWLWGDLVGLVVLAAGIGLLVLAVVGPWAAGLGLALRTWCLGYALYLFAALDPWTSLYRYLMLLFPLFVVLAGAGWEQGRPARPDRPRWLLPVRTVLLAALMIAWQVWWGWYLFRFEPPSDYPP</sequence>
<gene>
    <name evidence="2" type="ORF">SGUI_2999</name>
</gene>
<feature type="transmembrane region" description="Helical" evidence="1">
    <location>
        <begin position="292"/>
        <end position="315"/>
    </location>
</feature>
<feature type="transmembrane region" description="Helical" evidence="1">
    <location>
        <begin position="236"/>
        <end position="259"/>
    </location>
</feature>
<dbReference type="AlphaFoldDB" id="A0A1B1NG26"/>